<feature type="region of interest" description="Disordered" evidence="1">
    <location>
        <begin position="462"/>
        <end position="536"/>
    </location>
</feature>
<evidence type="ECO:0000256" key="1">
    <source>
        <dbReference type="SAM" id="MobiDB-lite"/>
    </source>
</evidence>
<feature type="compositionally biased region" description="Basic and acidic residues" evidence="1">
    <location>
        <begin position="522"/>
        <end position="536"/>
    </location>
</feature>
<reference evidence="2" key="1">
    <citation type="submission" date="2020-01" db="EMBL/GenBank/DDBJ databases">
        <authorList>
            <consortium name="DOE Joint Genome Institute"/>
            <person name="Haridas S."/>
            <person name="Albert R."/>
            <person name="Binder M."/>
            <person name="Bloem J."/>
            <person name="Labutti K."/>
            <person name="Salamov A."/>
            <person name="Andreopoulos B."/>
            <person name="Baker S.E."/>
            <person name="Barry K."/>
            <person name="Bills G."/>
            <person name="Bluhm B.H."/>
            <person name="Cannon C."/>
            <person name="Castanera R."/>
            <person name="Culley D.E."/>
            <person name="Daum C."/>
            <person name="Ezra D."/>
            <person name="Gonzalez J.B."/>
            <person name="Henrissat B."/>
            <person name="Kuo A."/>
            <person name="Liang C."/>
            <person name="Lipzen A."/>
            <person name="Lutzoni F."/>
            <person name="Magnuson J."/>
            <person name="Mondo S."/>
            <person name="Nolan M."/>
            <person name="Ohm R."/>
            <person name="Pangilinan J."/>
            <person name="Park H.-J."/>
            <person name="Ramirez L."/>
            <person name="Alfaro M."/>
            <person name="Sun H."/>
            <person name="Tritt A."/>
            <person name="Yoshinaga Y."/>
            <person name="Zwiers L.-H."/>
            <person name="Turgeon B.G."/>
            <person name="Goodwin S.B."/>
            <person name="Spatafora J.W."/>
            <person name="Crous P.W."/>
            <person name="Grigoriev I.V."/>
        </authorList>
    </citation>
    <scope>NUCLEOTIDE SEQUENCE</scope>
    <source>
        <strain evidence="2">IPT5</strain>
    </source>
</reference>
<dbReference type="AlphaFoldDB" id="A0A6A7BA76"/>
<organism evidence="2 3">
    <name type="scientific">Plenodomus tracheiphilus IPT5</name>
    <dbReference type="NCBI Taxonomy" id="1408161"/>
    <lineage>
        <taxon>Eukaryota</taxon>
        <taxon>Fungi</taxon>
        <taxon>Dikarya</taxon>
        <taxon>Ascomycota</taxon>
        <taxon>Pezizomycotina</taxon>
        <taxon>Dothideomycetes</taxon>
        <taxon>Pleosporomycetidae</taxon>
        <taxon>Pleosporales</taxon>
        <taxon>Pleosporineae</taxon>
        <taxon>Leptosphaeriaceae</taxon>
        <taxon>Plenodomus</taxon>
    </lineage>
</organism>
<feature type="compositionally biased region" description="Basic and acidic residues" evidence="1">
    <location>
        <begin position="462"/>
        <end position="479"/>
    </location>
</feature>
<protein>
    <submittedName>
        <fullName evidence="2">Uncharacterized protein</fullName>
    </submittedName>
</protein>
<evidence type="ECO:0000313" key="3">
    <source>
        <dbReference type="Proteomes" id="UP000799423"/>
    </source>
</evidence>
<accession>A0A6A7BA76</accession>
<dbReference type="EMBL" id="MU006299">
    <property type="protein sequence ID" value="KAF2852314.1"/>
    <property type="molecule type" value="Genomic_DNA"/>
</dbReference>
<dbReference type="OrthoDB" id="3776879at2759"/>
<proteinExistence type="predicted"/>
<evidence type="ECO:0000313" key="2">
    <source>
        <dbReference type="EMBL" id="KAF2852314.1"/>
    </source>
</evidence>
<sequence>MVLRLFVPPGEGQDLLIPRRPDPIGANATLQYTVLASTGLAAAYTSLAASHHRRVRPHIPITRTALFIQSSARFGIWVGALGAAANWYYYSAFATVAASKVVPDLRPWKLYEQTKSLTIEDGCLAGAALGAAVAMPTLFMRRPAIPRWTRCFGTTHIGASTGILGAHGYLQYTGERQEAYRCLERCTKRKNLELWAIFWDKELMAQFNPIVQQYIRNNSIWHASLLPESAFQQQPDDRGLSVPESPGITPSQEAPLATEAHINYYVQPSDYAEELRTMDVPATIAEVERLELQKANLLAEAEYMVATNATKQWKYCHNDQMNEEDRRARLQEMFVLEMTHNRLLRLAHDIDEKLVRFRLALQHRAVWSEFTDSEDAMAKWIPKLHHCVESQTFVPGEAISGLEELHRMVGAEVKRFEEMSTDARFQQASREQCKKDAEDGRCLLQAVDRVIFGLGVHSKKAGEAEASAGREVEGKRQGRDQGVGEEGGEGVVKMLEREGMSTAVTGVTADGKELQTPVVPETKSRSSGDGQSRDGV</sequence>
<keyword evidence="3" id="KW-1185">Reference proteome</keyword>
<name>A0A6A7BA76_9PLEO</name>
<feature type="region of interest" description="Disordered" evidence="1">
    <location>
        <begin position="233"/>
        <end position="253"/>
    </location>
</feature>
<gene>
    <name evidence="2" type="ORF">T440DRAFT_39786</name>
</gene>
<dbReference type="Proteomes" id="UP000799423">
    <property type="component" value="Unassembled WGS sequence"/>
</dbReference>